<accession>I7LD87</accession>
<dbReference type="InterPro" id="IPR017946">
    <property type="entry name" value="PLC-like_Pdiesterase_TIM-brl"/>
</dbReference>
<dbReference type="PROSITE" id="PS51704">
    <property type="entry name" value="GP_PDE"/>
    <property type="match status" value="1"/>
</dbReference>
<dbReference type="eggNOG" id="COG4781">
    <property type="taxonomic scope" value="Bacteria"/>
</dbReference>
<dbReference type="Pfam" id="PF10110">
    <property type="entry name" value="GPDPase_memb"/>
    <property type="match status" value="1"/>
</dbReference>
<dbReference type="InterPro" id="IPR030395">
    <property type="entry name" value="GP_PDE_dom"/>
</dbReference>
<feature type="transmembrane region" description="Helical" evidence="1">
    <location>
        <begin position="221"/>
        <end position="242"/>
    </location>
</feature>
<dbReference type="STRING" id="1423790.BN53_00925"/>
<evidence type="ECO:0000259" key="2">
    <source>
        <dbReference type="PROSITE" id="PS51704"/>
    </source>
</evidence>
<dbReference type="EC" id="3.1.4.46" evidence="3"/>
<keyword evidence="1" id="KW-0812">Transmembrane</keyword>
<keyword evidence="1" id="KW-0472">Membrane</keyword>
<organism evidence="3 4">
    <name type="scientific">Lactobacillus pasteurii DSM 23907 = CRBIP 24.76</name>
    <dbReference type="NCBI Taxonomy" id="1423790"/>
    <lineage>
        <taxon>Bacteria</taxon>
        <taxon>Bacillati</taxon>
        <taxon>Bacillota</taxon>
        <taxon>Bacilli</taxon>
        <taxon>Lactobacillales</taxon>
        <taxon>Lactobacillaceae</taxon>
        <taxon>Lactobacillus</taxon>
    </lineage>
</organism>
<feature type="transmembrane region" description="Helical" evidence="1">
    <location>
        <begin position="166"/>
        <end position="187"/>
    </location>
</feature>
<dbReference type="RefSeq" id="WP_009559232.1">
    <property type="nucleotide sequence ID" value="NZ_AYZN01000006.1"/>
</dbReference>
<keyword evidence="1" id="KW-1133">Transmembrane helix</keyword>
<dbReference type="Gene3D" id="3.20.20.190">
    <property type="entry name" value="Phosphatidylinositol (PI) phosphodiesterase"/>
    <property type="match status" value="1"/>
</dbReference>
<evidence type="ECO:0000256" key="1">
    <source>
        <dbReference type="SAM" id="Phobius"/>
    </source>
</evidence>
<dbReference type="GO" id="GO:0006629">
    <property type="term" value="P:lipid metabolic process"/>
    <property type="evidence" value="ECO:0007669"/>
    <property type="project" value="InterPro"/>
</dbReference>
<keyword evidence="3" id="KW-0378">Hydrolase</keyword>
<dbReference type="InterPro" id="IPR018476">
    <property type="entry name" value="GlyceroP-diester-Pdiesterase_M"/>
</dbReference>
<name>I7LD87_9LACO</name>
<feature type="transmembrane region" description="Helical" evidence="1">
    <location>
        <begin position="119"/>
        <end position="143"/>
    </location>
</feature>
<evidence type="ECO:0000313" key="3">
    <source>
        <dbReference type="EMBL" id="CCI84678.1"/>
    </source>
</evidence>
<dbReference type="AlphaFoldDB" id="I7LD87"/>
<dbReference type="GO" id="GO:0008889">
    <property type="term" value="F:glycerophosphodiester phosphodiesterase activity"/>
    <property type="evidence" value="ECO:0007669"/>
    <property type="project" value="UniProtKB-EC"/>
</dbReference>
<comment type="caution">
    <text evidence="3">The sequence shown here is derived from an EMBL/GenBank/DDBJ whole genome shotgun (WGS) entry which is preliminary data.</text>
</comment>
<feature type="transmembrane region" description="Helical" evidence="1">
    <location>
        <begin position="254"/>
        <end position="287"/>
    </location>
</feature>
<dbReference type="eggNOG" id="COG0584">
    <property type="taxonomic scope" value="Bacteria"/>
</dbReference>
<sequence>MKSTFKTINSIGKLVRSQLFYCLVFFLGLAIANQVVIIPIFRFLMTLILQMALIPLLSYQNILTILLHHPLAAGFMLLELIALLLVIYFEFALTLWFIRDLREGDFGKLKRQFRLSVTNLRLSSLPLLLFYTLLILPFASVFFRTPLLAKVKIPEFILDYLTRSPWMFSLFLVLWLLLAYLGIRYVLTLPLMVMKGYSARAALKSSWQLTRRQFKALLGKIIALTIFNSFLSIMLITISYLLQAGFDHWAKPWAMAFAIINLLLVQLAIEILSIFSTIVAISFLLPLLEINDSIIIRKIPSSKKLKLAFGITASLLTIFYSLNALLYFTKFEQTRPLIISHRGVSQENGVQNTIPALKLTHKLHPDYVELDVHETKDHNFVVMHDENYKTLTGVNKKPIELTLSQATQLTATENGHKAKLASFDDYLKTANNLHQKLLIEVKTTRFDSAGMLKRFNQLYSKNILKHGHLLQSLDYNAVEQLKEINSKLKVYYIQPYNLSYPNSVADGFSMEYSTMNEDFVVQAHFNNKPVFTWDMNEDSTIMRMLYYGVDGLITDNVQLARQVSQEYLKTSNYADQILNFVAFKF</sequence>
<dbReference type="EMBL" id="CAKD01000010">
    <property type="protein sequence ID" value="CCI84678.1"/>
    <property type="molecule type" value="Genomic_DNA"/>
</dbReference>
<protein>
    <submittedName>
        <fullName evidence="3">Glycerophosphodiester phosphodiesterase</fullName>
        <ecNumber evidence="3">3.1.4.46</ecNumber>
    </submittedName>
</protein>
<keyword evidence="4" id="KW-1185">Reference proteome</keyword>
<dbReference type="Proteomes" id="UP000009311">
    <property type="component" value="Unassembled WGS sequence"/>
</dbReference>
<feature type="transmembrane region" description="Helical" evidence="1">
    <location>
        <begin position="73"/>
        <end position="98"/>
    </location>
</feature>
<dbReference type="PANTHER" id="PTHR46211:SF8">
    <property type="entry name" value="PHOSPHODIESTERASE"/>
    <property type="match status" value="1"/>
</dbReference>
<dbReference type="PANTHER" id="PTHR46211">
    <property type="entry name" value="GLYCEROPHOSPHORYL DIESTER PHOSPHODIESTERASE"/>
    <property type="match status" value="1"/>
</dbReference>
<dbReference type="CDD" id="cd08579">
    <property type="entry name" value="GDPD_memb_like"/>
    <property type="match status" value="1"/>
</dbReference>
<proteinExistence type="predicted"/>
<dbReference type="OrthoDB" id="384721at2"/>
<feature type="transmembrane region" description="Helical" evidence="1">
    <location>
        <begin position="20"/>
        <end position="53"/>
    </location>
</feature>
<reference evidence="3 4" key="1">
    <citation type="submission" date="2012-06" db="EMBL/GenBank/DDBJ databases">
        <title>Draft Genome Sequence of Lactobacillus pasteurii CRBIP 24.76T.</title>
        <authorList>
            <person name="Cousin S."/>
            <person name="Bouchier C."/>
            <person name="Loux V."/>
            <person name="Ma L."/>
            <person name="Creno S."/>
            <person name="Bizet C."/>
            <person name="Clermont D."/>
        </authorList>
    </citation>
    <scope>NUCLEOTIDE SEQUENCE [LARGE SCALE GENOMIC DNA]</scope>
    <source>
        <strain evidence="4">CRBIP 24.76T</strain>
    </source>
</reference>
<feature type="transmembrane region" description="Helical" evidence="1">
    <location>
        <begin position="307"/>
        <end position="328"/>
    </location>
</feature>
<evidence type="ECO:0000313" key="4">
    <source>
        <dbReference type="Proteomes" id="UP000009311"/>
    </source>
</evidence>
<gene>
    <name evidence="3" type="ORF">BN53_00925</name>
</gene>
<dbReference type="Pfam" id="PF03009">
    <property type="entry name" value="GDPD"/>
    <property type="match status" value="1"/>
</dbReference>
<dbReference type="SUPFAM" id="SSF51695">
    <property type="entry name" value="PLC-like phosphodiesterases"/>
    <property type="match status" value="1"/>
</dbReference>
<feature type="domain" description="GP-PDE" evidence="2">
    <location>
        <begin position="336"/>
        <end position="564"/>
    </location>
</feature>